<evidence type="ECO:0000256" key="1">
    <source>
        <dbReference type="ARBA" id="ARBA00004429"/>
    </source>
</evidence>
<evidence type="ECO:0000256" key="6">
    <source>
        <dbReference type="ARBA" id="ARBA00022989"/>
    </source>
</evidence>
<feature type="transmembrane region" description="Helical" evidence="9">
    <location>
        <begin position="67"/>
        <end position="87"/>
    </location>
</feature>
<protein>
    <submittedName>
        <fullName evidence="10">Uncharacterized protein</fullName>
    </submittedName>
</protein>
<feature type="transmembrane region" description="Helical" evidence="9">
    <location>
        <begin position="168"/>
        <end position="189"/>
    </location>
</feature>
<reference evidence="10 11" key="1">
    <citation type="submission" date="2016-10" db="EMBL/GenBank/DDBJ databases">
        <authorList>
            <person name="de Groot N.N."/>
        </authorList>
    </citation>
    <scope>NUCLEOTIDE SEQUENCE [LARGE SCALE GENOMIC DNA]</scope>
    <source>
        <strain evidence="10 11">DSM 527</strain>
    </source>
</reference>
<evidence type="ECO:0000256" key="7">
    <source>
        <dbReference type="ARBA" id="ARBA00023136"/>
    </source>
</evidence>
<dbReference type="Proteomes" id="UP000199045">
    <property type="component" value="Unassembled WGS sequence"/>
</dbReference>
<evidence type="ECO:0000256" key="3">
    <source>
        <dbReference type="ARBA" id="ARBA00022475"/>
    </source>
</evidence>
<keyword evidence="7 9" id="KW-0472">Membrane</keyword>
<evidence type="ECO:0000256" key="8">
    <source>
        <dbReference type="ARBA" id="ARBA00035655"/>
    </source>
</evidence>
<keyword evidence="5 9" id="KW-0812">Transmembrane</keyword>
<organism evidence="10 11">
    <name type="scientific">Chitinophaga filiformis</name>
    <name type="common">Myxococcus filiformis</name>
    <name type="synonym">Flexibacter filiformis</name>
    <dbReference type="NCBI Taxonomy" id="104663"/>
    <lineage>
        <taxon>Bacteria</taxon>
        <taxon>Pseudomonadati</taxon>
        <taxon>Bacteroidota</taxon>
        <taxon>Chitinophagia</taxon>
        <taxon>Chitinophagales</taxon>
        <taxon>Chitinophagaceae</taxon>
        <taxon>Chitinophaga</taxon>
    </lineage>
</organism>
<dbReference type="PANTHER" id="PTHR30574">
    <property type="entry name" value="INNER MEMBRANE PROTEIN YEDE"/>
    <property type="match status" value="1"/>
</dbReference>
<keyword evidence="3" id="KW-1003">Cell membrane</keyword>
<evidence type="ECO:0000313" key="10">
    <source>
        <dbReference type="EMBL" id="SDG16889.1"/>
    </source>
</evidence>
<evidence type="ECO:0000256" key="5">
    <source>
        <dbReference type="ARBA" id="ARBA00022692"/>
    </source>
</evidence>
<keyword evidence="4" id="KW-0997">Cell inner membrane</keyword>
<dbReference type="STRING" id="104663.SAMN04488121_103702"/>
<keyword evidence="6 9" id="KW-1133">Transmembrane helix</keyword>
<gene>
    <name evidence="10" type="ORF">SAMN04488121_103702</name>
</gene>
<comment type="similarity">
    <text evidence="8">Belongs to the TsuA/YedE (TC 9.B.102) family.</text>
</comment>
<sequence length="190" mass="20290">MLLMTILDYIRQPWPWYASGPAIAAIMLLLVFFGRSFGVSSNFRTICSLAGAGKKVPFFQFDYKAQYWNLLFLAGAVAGGFIASHWLSSPGALQLSAATIRDLQALHIHFDGLTAPSQLFGSGVLLTAKGWIIPVAGGFLVGLGSRYAGGCTSGHAISGLSNLQLPSLIAVTGFFIGGLIMTHLFYPLIF</sequence>
<proteinExistence type="inferred from homology"/>
<dbReference type="InterPro" id="IPR007272">
    <property type="entry name" value="Sulf_transp_TsuA/YedE"/>
</dbReference>
<keyword evidence="2" id="KW-0813">Transport</keyword>
<dbReference type="EMBL" id="FNBN01000003">
    <property type="protein sequence ID" value="SDG16889.1"/>
    <property type="molecule type" value="Genomic_DNA"/>
</dbReference>
<name>A0A1G7S355_CHIFI</name>
<dbReference type="AlphaFoldDB" id="A0A1G7S355"/>
<evidence type="ECO:0000256" key="4">
    <source>
        <dbReference type="ARBA" id="ARBA00022519"/>
    </source>
</evidence>
<dbReference type="PANTHER" id="PTHR30574:SF1">
    <property type="entry name" value="SULPHUR TRANSPORT DOMAIN-CONTAINING PROTEIN"/>
    <property type="match status" value="1"/>
</dbReference>
<comment type="subcellular location">
    <subcellularLocation>
        <location evidence="1">Cell inner membrane</location>
        <topology evidence="1">Multi-pass membrane protein</topology>
    </subcellularLocation>
</comment>
<dbReference type="GO" id="GO:0005886">
    <property type="term" value="C:plasma membrane"/>
    <property type="evidence" value="ECO:0007669"/>
    <property type="project" value="UniProtKB-SubCell"/>
</dbReference>
<accession>A0A1G7S355</accession>
<feature type="transmembrane region" description="Helical" evidence="9">
    <location>
        <begin position="14"/>
        <end position="34"/>
    </location>
</feature>
<evidence type="ECO:0000256" key="2">
    <source>
        <dbReference type="ARBA" id="ARBA00022448"/>
    </source>
</evidence>
<dbReference type="Pfam" id="PF04143">
    <property type="entry name" value="Sulf_transp"/>
    <property type="match status" value="1"/>
</dbReference>
<evidence type="ECO:0000313" key="11">
    <source>
        <dbReference type="Proteomes" id="UP000199045"/>
    </source>
</evidence>
<evidence type="ECO:0000256" key="9">
    <source>
        <dbReference type="SAM" id="Phobius"/>
    </source>
</evidence>